<dbReference type="PANTHER" id="PTHR12546">
    <property type="entry name" value="FER-1-LIKE"/>
    <property type="match status" value="1"/>
</dbReference>
<evidence type="ECO:0000256" key="3">
    <source>
        <dbReference type="ARBA" id="ARBA00022737"/>
    </source>
</evidence>
<reference evidence="9" key="1">
    <citation type="submission" date="2021-01" db="EMBL/GenBank/DDBJ databases">
        <authorList>
            <person name="Corre E."/>
            <person name="Pelletier E."/>
            <person name="Niang G."/>
            <person name="Scheremetjew M."/>
            <person name="Finn R."/>
            <person name="Kale V."/>
            <person name="Holt S."/>
            <person name="Cochrane G."/>
            <person name="Meng A."/>
            <person name="Brown T."/>
            <person name="Cohen L."/>
        </authorList>
    </citation>
    <scope>NUCLEOTIDE SEQUENCE</scope>
    <source>
        <strain evidence="9">S3</strain>
    </source>
</reference>
<gene>
    <name evidence="9" type="ORF">SINC0208_LOCUS9011</name>
</gene>
<evidence type="ECO:0000256" key="6">
    <source>
        <dbReference type="SAM" id="MobiDB-lite"/>
    </source>
</evidence>
<dbReference type="SUPFAM" id="SSF49562">
    <property type="entry name" value="C2 domain (Calcium/lipid-binding domain, CaLB)"/>
    <property type="match status" value="1"/>
</dbReference>
<dbReference type="GO" id="GO:0007009">
    <property type="term" value="P:plasma membrane organization"/>
    <property type="evidence" value="ECO:0007669"/>
    <property type="project" value="TreeGrafter"/>
</dbReference>
<evidence type="ECO:0000313" key="9">
    <source>
        <dbReference type="EMBL" id="CAE0328383.1"/>
    </source>
</evidence>
<evidence type="ECO:0000256" key="1">
    <source>
        <dbReference type="ARBA" id="ARBA00004167"/>
    </source>
</evidence>
<dbReference type="Pfam" id="PF00168">
    <property type="entry name" value="C2"/>
    <property type="match status" value="1"/>
</dbReference>
<feature type="transmembrane region" description="Helical" evidence="7">
    <location>
        <begin position="232"/>
        <end position="262"/>
    </location>
</feature>
<dbReference type="PANTHER" id="PTHR12546:SF33">
    <property type="entry name" value="SPERM VESICLE FUSION PROTEIN FER-1"/>
    <property type="match status" value="1"/>
</dbReference>
<dbReference type="AlphaFoldDB" id="A0A7S3IND5"/>
<dbReference type="InterPro" id="IPR035892">
    <property type="entry name" value="C2_domain_sf"/>
</dbReference>
<accession>A0A7S3IND5</accession>
<evidence type="ECO:0000256" key="7">
    <source>
        <dbReference type="SAM" id="Phobius"/>
    </source>
</evidence>
<dbReference type="PROSITE" id="PS50004">
    <property type="entry name" value="C2"/>
    <property type="match status" value="1"/>
</dbReference>
<keyword evidence="5 7" id="KW-0472">Membrane</keyword>
<proteinExistence type="predicted"/>
<sequence length="265" mass="30648">MQPDEIKLWDIAEKPAEEFELRICVFNAVEMKIMDWEGTSDVFFRGFFDSKEDVQETDTHFRNTDGKPDFQYRLVYRIKVPRKEYKFSLQAYDRDFFKSNDIIGEATLNLRNLIEDCSLVKKPLGFNKNYYKDVLAPEGFQKIEFDSKDDSRFWLIMQAKNSETGKIEDNGKVKIQVDVLPVDQAEKNPVGKARQDPNHSPSLPQPEGRISLSLNPFKMFAQMVSPEIRRKIVLFLLCGICLVLCVAMAPMIISSLVSQLIINIF</sequence>
<dbReference type="Pfam" id="PF16165">
    <property type="entry name" value="Ferlin_C"/>
    <property type="match status" value="1"/>
</dbReference>
<evidence type="ECO:0000256" key="4">
    <source>
        <dbReference type="ARBA" id="ARBA00022989"/>
    </source>
</evidence>
<keyword evidence="4 7" id="KW-1133">Transmembrane helix</keyword>
<dbReference type="GO" id="GO:0016020">
    <property type="term" value="C:membrane"/>
    <property type="evidence" value="ECO:0007669"/>
    <property type="project" value="UniProtKB-SubCell"/>
</dbReference>
<dbReference type="InterPro" id="IPR000008">
    <property type="entry name" value="C2_dom"/>
</dbReference>
<feature type="domain" description="C2" evidence="8">
    <location>
        <begin position="2"/>
        <end position="124"/>
    </location>
</feature>
<protein>
    <recommendedName>
        <fullName evidence="8">C2 domain-containing protein</fullName>
    </recommendedName>
</protein>
<evidence type="ECO:0000256" key="2">
    <source>
        <dbReference type="ARBA" id="ARBA00022692"/>
    </source>
</evidence>
<comment type="subcellular location">
    <subcellularLocation>
        <location evidence="1">Membrane</location>
        <topology evidence="1">Single-pass membrane protein</topology>
    </subcellularLocation>
</comment>
<feature type="region of interest" description="Disordered" evidence="6">
    <location>
        <begin position="188"/>
        <end position="208"/>
    </location>
</feature>
<organism evidence="9">
    <name type="scientific">Strombidium inclinatum</name>
    <dbReference type="NCBI Taxonomy" id="197538"/>
    <lineage>
        <taxon>Eukaryota</taxon>
        <taxon>Sar</taxon>
        <taxon>Alveolata</taxon>
        <taxon>Ciliophora</taxon>
        <taxon>Intramacronucleata</taxon>
        <taxon>Spirotrichea</taxon>
        <taxon>Oligotrichia</taxon>
        <taxon>Strombidiidae</taxon>
        <taxon>Strombidium</taxon>
    </lineage>
</organism>
<keyword evidence="2 7" id="KW-0812">Transmembrane</keyword>
<evidence type="ECO:0000256" key="5">
    <source>
        <dbReference type="ARBA" id="ARBA00023136"/>
    </source>
</evidence>
<name>A0A7S3IND5_9SPIT</name>
<evidence type="ECO:0000259" key="8">
    <source>
        <dbReference type="PROSITE" id="PS50004"/>
    </source>
</evidence>
<keyword evidence="3" id="KW-0677">Repeat</keyword>
<dbReference type="EMBL" id="HBIH01022553">
    <property type="protein sequence ID" value="CAE0328383.1"/>
    <property type="molecule type" value="Transcribed_RNA"/>
</dbReference>
<dbReference type="InterPro" id="IPR032362">
    <property type="entry name" value="Ferlin_C"/>
</dbReference>
<dbReference type="Gene3D" id="2.60.40.150">
    <property type="entry name" value="C2 domain"/>
    <property type="match status" value="1"/>
</dbReference>
<dbReference type="InterPro" id="IPR037721">
    <property type="entry name" value="Ferlin"/>
</dbReference>